<gene>
    <name evidence="2" type="ORF">MACH26_25660</name>
</gene>
<dbReference type="Proteomes" id="UP001333710">
    <property type="component" value="Chromosome"/>
</dbReference>
<dbReference type="EMBL" id="AP027272">
    <property type="protein sequence ID" value="BDX07045.1"/>
    <property type="molecule type" value="Genomic_DNA"/>
</dbReference>
<organism evidence="2 3">
    <name type="scientific">Planctobacterium marinum</name>
    <dbReference type="NCBI Taxonomy" id="1631968"/>
    <lineage>
        <taxon>Bacteria</taxon>
        <taxon>Pseudomonadati</taxon>
        <taxon>Pseudomonadota</taxon>
        <taxon>Gammaproteobacteria</taxon>
        <taxon>Alteromonadales</taxon>
        <taxon>Alteromonadaceae</taxon>
        <taxon>Planctobacterium</taxon>
    </lineage>
</organism>
<dbReference type="GO" id="GO:0016853">
    <property type="term" value="F:isomerase activity"/>
    <property type="evidence" value="ECO:0007669"/>
    <property type="project" value="UniProtKB-KW"/>
</dbReference>
<name>A0AA48HYP1_9ALTE</name>
<dbReference type="KEGG" id="pmaw:MACH26_25660"/>
<dbReference type="SUPFAM" id="SSF54427">
    <property type="entry name" value="NTF2-like"/>
    <property type="match status" value="1"/>
</dbReference>
<dbReference type="InterPro" id="IPR032710">
    <property type="entry name" value="NTF2-like_dom_sf"/>
</dbReference>
<keyword evidence="2" id="KW-0413">Isomerase</keyword>
<dbReference type="Pfam" id="PF12680">
    <property type="entry name" value="SnoaL_2"/>
    <property type="match status" value="1"/>
</dbReference>
<protein>
    <submittedName>
        <fullName evidence="2">Ketosteroid isomerase</fullName>
    </submittedName>
</protein>
<keyword evidence="3" id="KW-1185">Reference proteome</keyword>
<reference evidence="2" key="1">
    <citation type="submission" date="2023-01" db="EMBL/GenBank/DDBJ databases">
        <title>Complete genome sequence of Planctobacterium marinum strain Dej080120_11.</title>
        <authorList>
            <person name="Ueki S."/>
            <person name="Maruyama F."/>
        </authorList>
    </citation>
    <scope>NUCLEOTIDE SEQUENCE</scope>
    <source>
        <strain evidence="2">Dej080120_11</strain>
    </source>
</reference>
<accession>A0AA48HYP1</accession>
<dbReference type="Gene3D" id="3.10.450.50">
    <property type="match status" value="1"/>
</dbReference>
<proteinExistence type="predicted"/>
<feature type="domain" description="SnoaL-like" evidence="1">
    <location>
        <begin position="9"/>
        <end position="109"/>
    </location>
</feature>
<evidence type="ECO:0000313" key="3">
    <source>
        <dbReference type="Proteomes" id="UP001333710"/>
    </source>
</evidence>
<evidence type="ECO:0000259" key="1">
    <source>
        <dbReference type="Pfam" id="PF12680"/>
    </source>
</evidence>
<evidence type="ECO:0000313" key="2">
    <source>
        <dbReference type="EMBL" id="BDX07045.1"/>
    </source>
</evidence>
<dbReference type="AlphaFoldDB" id="A0AA48HYP1"/>
<sequence>MHPNEQLIHQFYQSFQKLDAEAMADCYHKDIEFSDPAFPDLKGKMAGNMWRMLCSQATNFELSYSDVMADGMSGSAYWQASYDFSKTGRRVHNKIQASFLFEDGKIIQHVDSFNFWRWSKMALGPAGLLLGWSPLLRNKVSGMANKSLKQYCEKHQLV</sequence>
<dbReference type="RefSeq" id="WP_338293035.1">
    <property type="nucleotide sequence ID" value="NZ_AP027272.1"/>
</dbReference>
<dbReference type="InterPro" id="IPR037401">
    <property type="entry name" value="SnoaL-like"/>
</dbReference>